<dbReference type="RefSeq" id="WP_349299062.1">
    <property type="nucleotide sequence ID" value="NZ_JBEDNQ010000006.1"/>
</dbReference>
<keyword evidence="3" id="KW-0808">Transferase</keyword>
<dbReference type="InterPro" id="IPR020596">
    <property type="entry name" value="rRNA_Ade_Mease_Trfase_CS"/>
</dbReference>
<evidence type="ECO:0000313" key="6">
    <source>
        <dbReference type="EMBL" id="MEQ3551988.1"/>
    </source>
</evidence>
<proteinExistence type="inferred from homology"/>
<dbReference type="PANTHER" id="PTHR44942:SF4">
    <property type="entry name" value="METHYLTRANSFERASE TYPE 11 DOMAIN-CONTAINING PROTEIN"/>
    <property type="match status" value="1"/>
</dbReference>
<feature type="region of interest" description="Disordered" evidence="4">
    <location>
        <begin position="151"/>
        <end position="175"/>
    </location>
</feature>
<dbReference type="InterPro" id="IPR051052">
    <property type="entry name" value="Diverse_substrate_MTase"/>
</dbReference>
<sequence length="247" mass="26533">MVDPVRARSFGPVAAAYDAHRPGYPDEAVDLALDGTGPRVLDLGAGTGKLTRSLLDRGRDVVAVEPDAGMLAVLTDRLPGVDTRRGSAEQIPLPDGAVDAVLVGQALHWFDIDRATPEIARVLRPGGLLAGLWNGVDGDVDWIAAMEELRTGAPRPADNPAGGGEGPEMPGPPWFSDAQERRVAWSWETTVEGYVHNLRTHSWALTSDPAHREAVLDGMRDLLAAHADTTGTLVLPMRTIVWRTHRV</sequence>
<feature type="domain" description="Methyltransferase type 11" evidence="5">
    <location>
        <begin position="41"/>
        <end position="130"/>
    </location>
</feature>
<dbReference type="PANTHER" id="PTHR44942">
    <property type="entry name" value="METHYLTRANSF_11 DOMAIN-CONTAINING PROTEIN"/>
    <property type="match status" value="1"/>
</dbReference>
<evidence type="ECO:0000313" key="7">
    <source>
        <dbReference type="Proteomes" id="UP001494902"/>
    </source>
</evidence>
<evidence type="ECO:0000259" key="5">
    <source>
        <dbReference type="Pfam" id="PF08241"/>
    </source>
</evidence>
<dbReference type="GO" id="GO:0032259">
    <property type="term" value="P:methylation"/>
    <property type="evidence" value="ECO:0007669"/>
    <property type="project" value="UniProtKB-KW"/>
</dbReference>
<organism evidence="6 7">
    <name type="scientific">Pseudonocardia nematodicida</name>
    <dbReference type="NCBI Taxonomy" id="1206997"/>
    <lineage>
        <taxon>Bacteria</taxon>
        <taxon>Bacillati</taxon>
        <taxon>Actinomycetota</taxon>
        <taxon>Actinomycetes</taxon>
        <taxon>Pseudonocardiales</taxon>
        <taxon>Pseudonocardiaceae</taxon>
        <taxon>Pseudonocardia</taxon>
    </lineage>
</organism>
<comment type="similarity">
    <text evidence="1">Belongs to the methyltransferase superfamily.</text>
</comment>
<dbReference type="GO" id="GO:0008168">
    <property type="term" value="F:methyltransferase activity"/>
    <property type="evidence" value="ECO:0007669"/>
    <property type="project" value="UniProtKB-KW"/>
</dbReference>
<protein>
    <submittedName>
        <fullName evidence="6">Class I SAM-dependent methyltransferase</fullName>
    </submittedName>
</protein>
<dbReference type="PROSITE" id="PS01131">
    <property type="entry name" value="RRNA_A_DIMETH"/>
    <property type="match status" value="1"/>
</dbReference>
<dbReference type="CDD" id="cd02440">
    <property type="entry name" value="AdoMet_MTases"/>
    <property type="match status" value="1"/>
</dbReference>
<dbReference type="Pfam" id="PF08241">
    <property type="entry name" value="Methyltransf_11"/>
    <property type="match status" value="1"/>
</dbReference>
<dbReference type="InterPro" id="IPR029063">
    <property type="entry name" value="SAM-dependent_MTases_sf"/>
</dbReference>
<accession>A0ABV1KF62</accession>
<evidence type="ECO:0000256" key="3">
    <source>
        <dbReference type="ARBA" id="ARBA00022679"/>
    </source>
</evidence>
<reference evidence="6 7" key="1">
    <citation type="submission" date="2024-03" db="EMBL/GenBank/DDBJ databases">
        <title>Draft genome sequence of Pseudonocardia nematodicida JCM 31783.</title>
        <authorList>
            <person name="Butdee W."/>
            <person name="Duangmal K."/>
        </authorList>
    </citation>
    <scope>NUCLEOTIDE SEQUENCE [LARGE SCALE GENOMIC DNA]</scope>
    <source>
        <strain evidence="6 7">JCM 31783</strain>
    </source>
</reference>
<keyword evidence="7" id="KW-1185">Reference proteome</keyword>
<name>A0ABV1KF62_9PSEU</name>
<gene>
    <name evidence="6" type="ORF">WIS52_16060</name>
</gene>
<dbReference type="Gene3D" id="3.40.50.150">
    <property type="entry name" value="Vaccinia Virus protein VP39"/>
    <property type="match status" value="1"/>
</dbReference>
<evidence type="ECO:0000256" key="4">
    <source>
        <dbReference type="SAM" id="MobiDB-lite"/>
    </source>
</evidence>
<keyword evidence="2 6" id="KW-0489">Methyltransferase</keyword>
<evidence type="ECO:0000256" key="1">
    <source>
        <dbReference type="ARBA" id="ARBA00008361"/>
    </source>
</evidence>
<dbReference type="Proteomes" id="UP001494902">
    <property type="component" value="Unassembled WGS sequence"/>
</dbReference>
<dbReference type="InterPro" id="IPR013216">
    <property type="entry name" value="Methyltransf_11"/>
</dbReference>
<dbReference type="SUPFAM" id="SSF53335">
    <property type="entry name" value="S-adenosyl-L-methionine-dependent methyltransferases"/>
    <property type="match status" value="1"/>
</dbReference>
<dbReference type="EMBL" id="JBEDNQ010000006">
    <property type="protein sequence ID" value="MEQ3551988.1"/>
    <property type="molecule type" value="Genomic_DNA"/>
</dbReference>
<comment type="caution">
    <text evidence="6">The sequence shown here is derived from an EMBL/GenBank/DDBJ whole genome shotgun (WGS) entry which is preliminary data.</text>
</comment>
<evidence type="ECO:0000256" key="2">
    <source>
        <dbReference type="ARBA" id="ARBA00022603"/>
    </source>
</evidence>